<protein>
    <submittedName>
        <fullName evidence="2">Uncharacterized protein</fullName>
    </submittedName>
</protein>
<reference evidence="2 3" key="1">
    <citation type="submission" date="2017-07" db="EMBL/GenBank/DDBJ databases">
        <authorList>
            <person name="Talla V."/>
            <person name="Backstrom N."/>
        </authorList>
    </citation>
    <scope>NUCLEOTIDE SEQUENCE [LARGE SCALE GENOMIC DNA]</scope>
</reference>
<dbReference type="EMBL" id="FZQP02006915">
    <property type="protein sequence ID" value="VVD04961.1"/>
    <property type="molecule type" value="Genomic_DNA"/>
</dbReference>
<sequence length="63" mass="7128">MVDLSGGQDGPLEHAFSNSVFILPGIVVVGLSVFFGYKLYKSIKEKDLKREEKRKAKLMKKKK</sequence>
<keyword evidence="1" id="KW-0812">Transmembrane</keyword>
<name>A0A5E4R356_9NEOP</name>
<evidence type="ECO:0000256" key="1">
    <source>
        <dbReference type="SAM" id="Phobius"/>
    </source>
</evidence>
<feature type="transmembrane region" description="Helical" evidence="1">
    <location>
        <begin position="20"/>
        <end position="40"/>
    </location>
</feature>
<proteinExistence type="predicted"/>
<keyword evidence="1" id="KW-0472">Membrane</keyword>
<gene>
    <name evidence="2" type="ORF">LSINAPIS_LOCUS14603</name>
</gene>
<keyword evidence="3" id="KW-1185">Reference proteome</keyword>
<evidence type="ECO:0000313" key="2">
    <source>
        <dbReference type="EMBL" id="VVD04961.1"/>
    </source>
</evidence>
<dbReference type="Proteomes" id="UP000324832">
    <property type="component" value="Unassembled WGS sequence"/>
</dbReference>
<organism evidence="2 3">
    <name type="scientific">Leptidea sinapis</name>
    <dbReference type="NCBI Taxonomy" id="189913"/>
    <lineage>
        <taxon>Eukaryota</taxon>
        <taxon>Metazoa</taxon>
        <taxon>Ecdysozoa</taxon>
        <taxon>Arthropoda</taxon>
        <taxon>Hexapoda</taxon>
        <taxon>Insecta</taxon>
        <taxon>Pterygota</taxon>
        <taxon>Neoptera</taxon>
        <taxon>Endopterygota</taxon>
        <taxon>Lepidoptera</taxon>
        <taxon>Glossata</taxon>
        <taxon>Ditrysia</taxon>
        <taxon>Papilionoidea</taxon>
        <taxon>Pieridae</taxon>
        <taxon>Dismorphiinae</taxon>
        <taxon>Leptidea</taxon>
    </lineage>
</organism>
<evidence type="ECO:0000313" key="3">
    <source>
        <dbReference type="Proteomes" id="UP000324832"/>
    </source>
</evidence>
<keyword evidence="1" id="KW-1133">Transmembrane helix</keyword>
<dbReference type="AlphaFoldDB" id="A0A5E4R356"/>
<accession>A0A5E4R356</accession>